<name>A0A8H4W3C2_9HELO</name>
<keyword evidence="3" id="KW-1185">Reference proteome</keyword>
<sequence>MAAIKSSGERVLGKGKSDAGITGLHFVVSSSVEKPNPELRKFIRSHVMIGKNRGKTLPPRKRKQKGLQDGSFSSPDAISASPPSPGEFSASSTATTATTVSHPVLPVQVTVPRKFGSDVSTIRFAAAVQPGTVEIVLQFASIAKQILFSLETCILFERRAQDWIAPLALDPAYLHSSIFTSQYYFDAILPGKSSSSPLNQRILPHYLKTLELLRERFASDDDDQARLSNTTVAAVMSLAGHAYFTGDSKSARHHMEGLRKIINLRGGVTTFRNIGHNAKLLVEMLRCDIGMALYSGSKPVFFNGTSSREPSLPYPDLTPLLNLRKPAATNSQYNPAIFSDKIDEEVARAWRIVSQFCSVINFAVDTGQRISTETFLDTMASVAYRLLNMRFDAGSSDEAIRLGLLAFSCSVFLQWRHLGMSYPHFTSVFRGCLARLASPPISPQLLVWLLMIGAISVFDATDEGWLKPVLLVNMALCEIGSWSKMQELLKSFIWIGLVHDKPGKVVFDSTIA</sequence>
<dbReference type="PANTHER" id="PTHR37540:SF9">
    <property type="entry name" value="ZN(2)-C6 FUNGAL-TYPE DOMAIN-CONTAINING PROTEIN"/>
    <property type="match status" value="1"/>
</dbReference>
<dbReference type="PANTHER" id="PTHR37540">
    <property type="entry name" value="TRANSCRIPTION FACTOR (ACR-2), PUTATIVE-RELATED-RELATED"/>
    <property type="match status" value="1"/>
</dbReference>
<organism evidence="2 3">
    <name type="scientific">Cudoniella acicularis</name>
    <dbReference type="NCBI Taxonomy" id="354080"/>
    <lineage>
        <taxon>Eukaryota</taxon>
        <taxon>Fungi</taxon>
        <taxon>Dikarya</taxon>
        <taxon>Ascomycota</taxon>
        <taxon>Pezizomycotina</taxon>
        <taxon>Leotiomycetes</taxon>
        <taxon>Helotiales</taxon>
        <taxon>Tricladiaceae</taxon>
        <taxon>Cudoniella</taxon>
    </lineage>
</organism>
<proteinExistence type="predicted"/>
<evidence type="ECO:0000256" key="1">
    <source>
        <dbReference type="SAM" id="MobiDB-lite"/>
    </source>
</evidence>
<dbReference type="OrthoDB" id="5376287at2759"/>
<dbReference type="InterPro" id="IPR021858">
    <property type="entry name" value="Fun_TF"/>
</dbReference>
<gene>
    <name evidence="2" type="ORF">G7Y89_g5924</name>
</gene>
<comment type="caution">
    <text evidence="2">The sequence shown here is derived from an EMBL/GenBank/DDBJ whole genome shotgun (WGS) entry which is preliminary data.</text>
</comment>
<dbReference type="EMBL" id="JAAMPI010000368">
    <property type="protein sequence ID" value="KAF4632202.1"/>
    <property type="molecule type" value="Genomic_DNA"/>
</dbReference>
<reference evidence="2 3" key="1">
    <citation type="submission" date="2020-03" db="EMBL/GenBank/DDBJ databases">
        <title>Draft Genome Sequence of Cudoniella acicularis.</title>
        <authorList>
            <person name="Buettner E."/>
            <person name="Kellner H."/>
        </authorList>
    </citation>
    <scope>NUCLEOTIDE SEQUENCE [LARGE SCALE GENOMIC DNA]</scope>
    <source>
        <strain evidence="2 3">DSM 108380</strain>
    </source>
</reference>
<accession>A0A8H4W3C2</accession>
<dbReference type="AlphaFoldDB" id="A0A8H4W3C2"/>
<dbReference type="Pfam" id="PF11951">
    <property type="entry name" value="Fungal_trans_2"/>
    <property type="match status" value="1"/>
</dbReference>
<feature type="compositionally biased region" description="Low complexity" evidence="1">
    <location>
        <begin position="71"/>
        <end position="81"/>
    </location>
</feature>
<feature type="region of interest" description="Disordered" evidence="1">
    <location>
        <begin position="50"/>
        <end position="93"/>
    </location>
</feature>
<evidence type="ECO:0000313" key="2">
    <source>
        <dbReference type="EMBL" id="KAF4632202.1"/>
    </source>
</evidence>
<feature type="compositionally biased region" description="Basic residues" evidence="1">
    <location>
        <begin position="52"/>
        <end position="65"/>
    </location>
</feature>
<evidence type="ECO:0000313" key="3">
    <source>
        <dbReference type="Proteomes" id="UP000566819"/>
    </source>
</evidence>
<dbReference type="Proteomes" id="UP000566819">
    <property type="component" value="Unassembled WGS sequence"/>
</dbReference>
<protein>
    <submittedName>
        <fullName evidence="2">Uncharacterized protein</fullName>
    </submittedName>
</protein>